<organism evidence="5 6">
    <name type="scientific">Leersia perrieri</name>
    <dbReference type="NCBI Taxonomy" id="77586"/>
    <lineage>
        <taxon>Eukaryota</taxon>
        <taxon>Viridiplantae</taxon>
        <taxon>Streptophyta</taxon>
        <taxon>Embryophyta</taxon>
        <taxon>Tracheophyta</taxon>
        <taxon>Spermatophyta</taxon>
        <taxon>Magnoliopsida</taxon>
        <taxon>Liliopsida</taxon>
        <taxon>Poales</taxon>
        <taxon>Poaceae</taxon>
        <taxon>BOP clade</taxon>
        <taxon>Oryzoideae</taxon>
        <taxon>Oryzeae</taxon>
        <taxon>Oryzinae</taxon>
        <taxon>Leersia</taxon>
    </lineage>
</organism>
<dbReference type="STRING" id="77586.A0A0D9WRA9"/>
<evidence type="ECO:0000256" key="2">
    <source>
        <dbReference type="ARBA" id="ARBA00022821"/>
    </source>
</evidence>
<keyword evidence="2" id="KW-0611">Plant defense</keyword>
<dbReference type="SUPFAM" id="SSF52058">
    <property type="entry name" value="L domain-like"/>
    <property type="match status" value="1"/>
</dbReference>
<feature type="domain" description="Disease resistance protein winged helix" evidence="3">
    <location>
        <begin position="49"/>
        <end position="119"/>
    </location>
</feature>
<dbReference type="Gene3D" id="1.10.10.10">
    <property type="entry name" value="Winged helix-like DNA-binding domain superfamily/Winged helix DNA-binding domain"/>
    <property type="match status" value="1"/>
</dbReference>
<dbReference type="Pfam" id="PF23598">
    <property type="entry name" value="LRR_14"/>
    <property type="match status" value="1"/>
</dbReference>
<reference evidence="6" key="2">
    <citation type="submission" date="2013-12" db="EMBL/GenBank/DDBJ databases">
        <authorList>
            <person name="Yu Y."/>
            <person name="Lee S."/>
            <person name="de Baynast K."/>
            <person name="Wissotski M."/>
            <person name="Liu L."/>
            <person name="Talag J."/>
            <person name="Goicoechea J."/>
            <person name="Angelova A."/>
            <person name="Jetty R."/>
            <person name="Kudrna D."/>
            <person name="Golser W."/>
            <person name="Rivera L."/>
            <person name="Zhang J."/>
            <person name="Wing R."/>
        </authorList>
    </citation>
    <scope>NUCLEOTIDE SEQUENCE</scope>
</reference>
<reference evidence="5" key="3">
    <citation type="submission" date="2015-04" db="UniProtKB">
        <authorList>
            <consortium name="EnsemblPlants"/>
        </authorList>
    </citation>
    <scope>IDENTIFICATION</scope>
</reference>
<dbReference type="InterPro" id="IPR044974">
    <property type="entry name" value="Disease_R_plants"/>
</dbReference>
<sequence>MEEWKSIRDSLGAPFDKNRSLEGMRKILNLSYKNLPLCLRTCLLYIGKYPEDYEIRRDELVTEWIAEGIIGNSEGQDWEATGNSYFNELINRGLIQPESIGYGGEVLSCKVHDMMLDLILIKCAEDNFISVAHTCKDYMYLAMRHEQSRNKVRRLSLQCKATKSVCTIEGSVISASLASARSVSVFGECPRGLPFIMLSKCIRVVRIELEGRGDQVDLTVISQMLQLRYLRVETPGCKIELPRKICGLVHLVTLLIFSHKAISQLPSDIISLPRLSLLSLVVPWATRIPSGLNKLKRSLRSLSILFNPPDVVGMEALGELTNLRDLSISVNRWRDDEILSLYALGSSIGKLQELKSLEIHVPPAILEDFDPLGSLTAFPRNIERLVLHGWCFSRVPRWINGTLRNLHHLLLEVTETSSDEVDLLGEIPPLVDLELRVGLKTSAAISFDGTSTGESLFPALLKLKLRVGEDAASRLHFQAGVMPKFRSLHMWVRNCESGIRRTPEGMQHLLSLKSICVEIYLREEELQWNYPWDAMERAFRDITEVHPNRPSFKIVKQV</sequence>
<evidence type="ECO:0000259" key="3">
    <source>
        <dbReference type="Pfam" id="PF23559"/>
    </source>
</evidence>
<dbReference type="InterPro" id="IPR055414">
    <property type="entry name" value="LRR_R13L4/SHOC2-like"/>
</dbReference>
<evidence type="ECO:0000313" key="6">
    <source>
        <dbReference type="Proteomes" id="UP000032180"/>
    </source>
</evidence>
<feature type="domain" description="Disease resistance R13L4/SHOC-2-like LRR" evidence="4">
    <location>
        <begin position="180"/>
        <end position="551"/>
    </location>
</feature>
<evidence type="ECO:0000256" key="1">
    <source>
        <dbReference type="ARBA" id="ARBA00022737"/>
    </source>
</evidence>
<dbReference type="eggNOG" id="KOG4658">
    <property type="taxonomic scope" value="Eukaryota"/>
</dbReference>
<proteinExistence type="predicted"/>
<dbReference type="GO" id="GO:0002758">
    <property type="term" value="P:innate immune response-activating signaling pathway"/>
    <property type="evidence" value="ECO:0007669"/>
    <property type="project" value="UniProtKB-ARBA"/>
</dbReference>
<reference evidence="5 6" key="1">
    <citation type="submission" date="2012-08" db="EMBL/GenBank/DDBJ databases">
        <title>Oryza genome evolution.</title>
        <authorList>
            <person name="Wing R.A."/>
        </authorList>
    </citation>
    <scope>NUCLEOTIDE SEQUENCE</scope>
</reference>
<dbReference type="Pfam" id="PF23559">
    <property type="entry name" value="WHD_DRP"/>
    <property type="match status" value="1"/>
</dbReference>
<protein>
    <recommendedName>
        <fullName evidence="7">NB-ARC domain-containing protein</fullName>
    </recommendedName>
</protein>
<dbReference type="InterPro" id="IPR036388">
    <property type="entry name" value="WH-like_DNA-bd_sf"/>
</dbReference>
<dbReference type="AlphaFoldDB" id="A0A0D9WRA9"/>
<dbReference type="Gramene" id="LPERR06G15440.1">
    <property type="protein sequence ID" value="LPERR06G15440.1"/>
    <property type="gene ID" value="LPERR06G15440"/>
</dbReference>
<dbReference type="GO" id="GO:0042742">
    <property type="term" value="P:defense response to bacterium"/>
    <property type="evidence" value="ECO:0007669"/>
    <property type="project" value="UniProtKB-ARBA"/>
</dbReference>
<evidence type="ECO:0008006" key="7">
    <source>
        <dbReference type="Google" id="ProtNLM"/>
    </source>
</evidence>
<accession>A0A0D9WRA9</accession>
<dbReference type="PANTHER" id="PTHR23155">
    <property type="entry name" value="DISEASE RESISTANCE PROTEIN RP"/>
    <property type="match status" value="1"/>
</dbReference>
<dbReference type="EnsemblPlants" id="LPERR06G15440.1">
    <property type="protein sequence ID" value="LPERR06G15440.1"/>
    <property type="gene ID" value="LPERR06G15440"/>
</dbReference>
<dbReference type="InterPro" id="IPR032675">
    <property type="entry name" value="LRR_dom_sf"/>
</dbReference>
<keyword evidence="1" id="KW-0677">Repeat</keyword>
<evidence type="ECO:0000313" key="5">
    <source>
        <dbReference type="EnsemblPlants" id="LPERR06G15440.1"/>
    </source>
</evidence>
<dbReference type="Gene3D" id="3.80.10.10">
    <property type="entry name" value="Ribonuclease Inhibitor"/>
    <property type="match status" value="1"/>
</dbReference>
<dbReference type="FunFam" id="1.10.10.10:FF:000322">
    <property type="entry name" value="Probable disease resistance protein At1g63360"/>
    <property type="match status" value="1"/>
</dbReference>
<dbReference type="GO" id="GO:0009626">
    <property type="term" value="P:plant-type hypersensitive response"/>
    <property type="evidence" value="ECO:0007669"/>
    <property type="project" value="UniProtKB-ARBA"/>
</dbReference>
<evidence type="ECO:0000259" key="4">
    <source>
        <dbReference type="Pfam" id="PF23598"/>
    </source>
</evidence>
<dbReference type="InterPro" id="IPR058922">
    <property type="entry name" value="WHD_DRP"/>
</dbReference>
<dbReference type="HOGENOM" id="CLU_000837_14_4_1"/>
<keyword evidence="6" id="KW-1185">Reference proteome</keyword>
<name>A0A0D9WRA9_9ORYZ</name>
<dbReference type="Proteomes" id="UP000032180">
    <property type="component" value="Chromosome 6"/>
</dbReference>
<dbReference type="PANTHER" id="PTHR23155:SF906">
    <property type="entry name" value="OS08G0205100 PROTEIN"/>
    <property type="match status" value="1"/>
</dbReference>